<evidence type="ECO:0000313" key="4">
    <source>
        <dbReference type="EMBL" id="KAF0759829.1"/>
    </source>
</evidence>
<gene>
    <name evidence="4" type="ORF">FWK35_00009074</name>
</gene>
<dbReference type="InterPro" id="IPR021896">
    <property type="entry name" value="THAP9-like_HTH"/>
</dbReference>
<dbReference type="AlphaFoldDB" id="A0A6G0YPY7"/>
<comment type="caution">
    <text evidence="4">The sequence shown here is derived from an EMBL/GenBank/DDBJ whole genome shotgun (WGS) entry which is preliminary data.</text>
</comment>
<dbReference type="Pfam" id="PF12017">
    <property type="entry name" value="Tnp_P_element"/>
    <property type="match status" value="1"/>
</dbReference>
<name>A0A6G0YPY7_APHCR</name>
<dbReference type="Proteomes" id="UP000478052">
    <property type="component" value="Unassembled WGS sequence"/>
</dbReference>
<evidence type="ECO:0008006" key="6">
    <source>
        <dbReference type="Google" id="ProtNLM"/>
    </source>
</evidence>
<dbReference type="Pfam" id="PF21788">
    <property type="entry name" value="TNP-like_GBD"/>
    <property type="match status" value="1"/>
</dbReference>
<dbReference type="Pfam" id="PF21787">
    <property type="entry name" value="TNP-like_RNaseH_N"/>
    <property type="match status" value="1"/>
</dbReference>
<sequence length="606" mass="69768">MLETTNVIEKNFTTLFLENMIHNNKVEPTARHYSDEIKKFATTIYFYSPKAYNYIRSSISLPNPSAIRNCISNINANTGFLKDVMGEISKFPDEDKYCCLILDSMSIKKEIHWDRFNHKYIGYCDYGNNVTVEDCESAATEVLIFLLSSLKNKWKWPIGYWFVDKIKSTVQSQLIRMAITECNGFGIKIVNVTCDGAYANTSTFKLLGCDLDQPYDSIKSHFNIDLSKPVIYYTPDACHNIKLARNALGTFGTFINGDDNLIEWSFIDKLFKLQNKIGCKLANKISAAHINWKVNPMKVKLAVQTLSSSVADSLLYLSQTSIEFAKCEATIKFVRVIDEIFDFFKLKKPICKSQDALELFFGFMRGKFGHNNNPNCLQFKHAFKSILLHNSIRMSSGNCTLLSPNEDSLFAIKWKYKKHEQDNDENSEVDYCSLVEQNNNTFLNSITENILYYISAITYSPEHEDHSYSNKNDIMKSIYKFNSTKQRGGLKLALNNVFKTVQHTESLFKSLMIEKKQLFVKNISLKIMVYVQNALATSTTMFQECDNCWDTSDLFSRPHKIKIINHITRTYLNIRLHAYSKIMTSSIIKPASKRQKLTKTVLFYNM</sequence>
<dbReference type="PANTHER" id="PTHR47577:SF2">
    <property type="entry name" value="THAP DOMAIN CONTAINING 9"/>
    <property type="match status" value="1"/>
</dbReference>
<feature type="domain" description="Transposable element P transposase-like GTP-binding insertion" evidence="3">
    <location>
        <begin position="238"/>
        <end position="353"/>
    </location>
</feature>
<dbReference type="InterPro" id="IPR048365">
    <property type="entry name" value="TNP-like_RNaseH_N"/>
</dbReference>
<keyword evidence="5" id="KW-1185">Reference proteome</keyword>
<evidence type="ECO:0000259" key="2">
    <source>
        <dbReference type="Pfam" id="PF21787"/>
    </source>
</evidence>
<evidence type="ECO:0000259" key="3">
    <source>
        <dbReference type="Pfam" id="PF21788"/>
    </source>
</evidence>
<feature type="domain" description="THAP9-like helix-turn-helix" evidence="1">
    <location>
        <begin position="5"/>
        <end position="69"/>
    </location>
</feature>
<dbReference type="EMBL" id="VUJU01002873">
    <property type="protein sequence ID" value="KAF0759829.1"/>
    <property type="molecule type" value="Genomic_DNA"/>
</dbReference>
<reference evidence="4 5" key="1">
    <citation type="submission" date="2019-08" db="EMBL/GenBank/DDBJ databases">
        <title>Whole genome of Aphis craccivora.</title>
        <authorList>
            <person name="Voronova N.V."/>
            <person name="Shulinski R.S."/>
            <person name="Bandarenka Y.V."/>
            <person name="Zhorov D.G."/>
            <person name="Warner D."/>
        </authorList>
    </citation>
    <scope>NUCLEOTIDE SEQUENCE [LARGE SCALE GENOMIC DNA]</scope>
    <source>
        <strain evidence="4">180601</strain>
        <tissue evidence="4">Whole Body</tissue>
    </source>
</reference>
<evidence type="ECO:0000313" key="5">
    <source>
        <dbReference type="Proteomes" id="UP000478052"/>
    </source>
</evidence>
<accession>A0A6G0YPY7</accession>
<evidence type="ECO:0000259" key="1">
    <source>
        <dbReference type="Pfam" id="PF12017"/>
    </source>
</evidence>
<dbReference type="InterPro" id="IPR048366">
    <property type="entry name" value="TNP-like_GBD"/>
</dbReference>
<feature type="domain" description="Transposable element P transposase-like RNase H" evidence="2">
    <location>
        <begin position="81"/>
        <end position="208"/>
    </location>
</feature>
<dbReference type="OrthoDB" id="7555477at2759"/>
<dbReference type="PANTHER" id="PTHR47577">
    <property type="entry name" value="THAP DOMAIN-CONTAINING PROTEIN 6"/>
    <property type="match status" value="1"/>
</dbReference>
<protein>
    <recommendedName>
        <fullName evidence="6">THAP-type domain-containing protein</fullName>
    </recommendedName>
</protein>
<proteinExistence type="predicted"/>
<organism evidence="4 5">
    <name type="scientific">Aphis craccivora</name>
    <name type="common">Cowpea aphid</name>
    <dbReference type="NCBI Taxonomy" id="307492"/>
    <lineage>
        <taxon>Eukaryota</taxon>
        <taxon>Metazoa</taxon>
        <taxon>Ecdysozoa</taxon>
        <taxon>Arthropoda</taxon>
        <taxon>Hexapoda</taxon>
        <taxon>Insecta</taxon>
        <taxon>Pterygota</taxon>
        <taxon>Neoptera</taxon>
        <taxon>Paraneoptera</taxon>
        <taxon>Hemiptera</taxon>
        <taxon>Sternorrhyncha</taxon>
        <taxon>Aphidomorpha</taxon>
        <taxon>Aphidoidea</taxon>
        <taxon>Aphididae</taxon>
        <taxon>Aphidini</taxon>
        <taxon>Aphis</taxon>
        <taxon>Aphis</taxon>
    </lineage>
</organism>